<evidence type="ECO:0000313" key="2">
    <source>
        <dbReference type="Proteomes" id="UP000263094"/>
    </source>
</evidence>
<dbReference type="AlphaFoldDB" id="A0A372MBI1"/>
<proteinExistence type="predicted"/>
<sequence length="115" mass="12240">MFGTSKAAPSLTVLRDVDEMAAAIQQALADASPEDRPGLKRAAELLAAEQQLTEAEVRTRWVRRTLSEAGVDPEADHVAAVKALRQATPNGLRLLDAHTLVKEAAAAVSPHSPRP</sequence>
<keyword evidence="2" id="KW-1185">Reference proteome</keyword>
<organism evidence="1 2">
    <name type="scientific">Streptomyces triticagri</name>
    <dbReference type="NCBI Taxonomy" id="2293568"/>
    <lineage>
        <taxon>Bacteria</taxon>
        <taxon>Bacillati</taxon>
        <taxon>Actinomycetota</taxon>
        <taxon>Actinomycetes</taxon>
        <taxon>Kitasatosporales</taxon>
        <taxon>Streptomycetaceae</taxon>
        <taxon>Streptomyces</taxon>
    </lineage>
</organism>
<comment type="caution">
    <text evidence="1">The sequence shown here is derived from an EMBL/GenBank/DDBJ whole genome shotgun (WGS) entry which is preliminary data.</text>
</comment>
<reference evidence="1 2" key="1">
    <citation type="submission" date="2018-08" db="EMBL/GenBank/DDBJ databases">
        <title>Isolation, diversity and antifungal activity of Actinobacteria from wheat.</title>
        <authorList>
            <person name="Han C."/>
        </authorList>
    </citation>
    <scope>NUCLEOTIDE SEQUENCE [LARGE SCALE GENOMIC DNA]</scope>
    <source>
        <strain evidence="1 2">NEAU-YY421</strain>
    </source>
</reference>
<dbReference type="EMBL" id="QUAK01000025">
    <property type="protein sequence ID" value="RFU87753.1"/>
    <property type="molecule type" value="Genomic_DNA"/>
</dbReference>
<name>A0A372MBI1_9ACTN</name>
<dbReference type="Proteomes" id="UP000263094">
    <property type="component" value="Unassembled WGS sequence"/>
</dbReference>
<evidence type="ECO:0000313" key="1">
    <source>
        <dbReference type="EMBL" id="RFU87753.1"/>
    </source>
</evidence>
<accession>A0A372MBI1</accession>
<dbReference type="OrthoDB" id="4246844at2"/>
<gene>
    <name evidence="1" type="ORF">DY218_05730</name>
</gene>
<dbReference type="RefSeq" id="WP_128554800.1">
    <property type="nucleotide sequence ID" value="NZ_QUAK01000025.1"/>
</dbReference>
<protein>
    <submittedName>
        <fullName evidence="1">Uncharacterized protein</fullName>
    </submittedName>
</protein>